<feature type="transmembrane region" description="Helical" evidence="2">
    <location>
        <begin position="94"/>
        <end position="114"/>
    </location>
</feature>
<keyword evidence="4" id="KW-1185">Reference proteome</keyword>
<reference evidence="3 4" key="1">
    <citation type="journal article" date="2021" name="Elife">
        <title>Chloroplast acquisition without the gene transfer in kleptoplastic sea slugs, Plakobranchus ocellatus.</title>
        <authorList>
            <person name="Maeda T."/>
            <person name="Takahashi S."/>
            <person name="Yoshida T."/>
            <person name="Shimamura S."/>
            <person name="Takaki Y."/>
            <person name="Nagai Y."/>
            <person name="Toyoda A."/>
            <person name="Suzuki Y."/>
            <person name="Arimoto A."/>
            <person name="Ishii H."/>
            <person name="Satoh N."/>
            <person name="Nishiyama T."/>
            <person name="Hasebe M."/>
            <person name="Maruyama T."/>
            <person name="Minagawa J."/>
            <person name="Obokata J."/>
            <person name="Shigenobu S."/>
        </authorList>
    </citation>
    <scope>NUCLEOTIDE SEQUENCE [LARGE SCALE GENOMIC DNA]</scope>
</reference>
<proteinExistence type="predicted"/>
<feature type="compositionally biased region" description="Gly residues" evidence="1">
    <location>
        <begin position="1"/>
        <end position="16"/>
    </location>
</feature>
<dbReference type="AlphaFoldDB" id="A0AAV4B9B0"/>
<protein>
    <submittedName>
        <fullName evidence="3">Uncharacterized protein</fullName>
    </submittedName>
</protein>
<feature type="transmembrane region" description="Helical" evidence="2">
    <location>
        <begin position="67"/>
        <end position="88"/>
    </location>
</feature>
<feature type="compositionally biased region" description="Low complexity" evidence="1">
    <location>
        <begin position="18"/>
        <end position="28"/>
    </location>
</feature>
<accession>A0AAV4B9B0</accession>
<keyword evidence="2" id="KW-0812">Transmembrane</keyword>
<dbReference type="Proteomes" id="UP000735302">
    <property type="component" value="Unassembled WGS sequence"/>
</dbReference>
<evidence type="ECO:0000313" key="4">
    <source>
        <dbReference type="Proteomes" id="UP000735302"/>
    </source>
</evidence>
<organism evidence="3 4">
    <name type="scientific">Plakobranchus ocellatus</name>
    <dbReference type="NCBI Taxonomy" id="259542"/>
    <lineage>
        <taxon>Eukaryota</taxon>
        <taxon>Metazoa</taxon>
        <taxon>Spiralia</taxon>
        <taxon>Lophotrochozoa</taxon>
        <taxon>Mollusca</taxon>
        <taxon>Gastropoda</taxon>
        <taxon>Heterobranchia</taxon>
        <taxon>Euthyneura</taxon>
        <taxon>Panpulmonata</taxon>
        <taxon>Sacoglossa</taxon>
        <taxon>Placobranchoidea</taxon>
        <taxon>Plakobranchidae</taxon>
        <taxon>Plakobranchus</taxon>
    </lineage>
</organism>
<comment type="caution">
    <text evidence="3">The sequence shown here is derived from an EMBL/GenBank/DDBJ whole genome shotgun (WGS) entry which is preliminary data.</text>
</comment>
<feature type="transmembrane region" description="Helical" evidence="2">
    <location>
        <begin position="44"/>
        <end position="60"/>
    </location>
</feature>
<feature type="region of interest" description="Disordered" evidence="1">
    <location>
        <begin position="1"/>
        <end position="28"/>
    </location>
</feature>
<sequence length="354" mass="38330">MLGKRIGGSGGGGRGGDWSDSSSRVSVSGDGGDGGGNFGGNGDVVAVVLQVVVVVVRLVVMLGLMAMVLVMVVMVMVVVLVVMVMVVVLVVMVVVMIVALVLSMVVEVVVIKWLRTSRRHEGKLGAAQACRHKRIPVREDSKEFEIQQSARNILWLLVIESPIALEDENFLCLFQKDPSSNCTFPAKEDSPVLLLQRFGFLSISSQQQDDLRLSGLPSGQGAGVGARTRDRRVPADLREDSLATASKGPVEKCRRWKLCGTDPPPFGGYKASKSVSDDSRRVKTTCTDSEAAYVASVHHDESGDIMVTIIREVCQLYLAENPEKICPHYCGQEMSEKWSVLQQKGADDIRGDSK</sequence>
<keyword evidence="2" id="KW-1133">Transmembrane helix</keyword>
<keyword evidence="2" id="KW-0472">Membrane</keyword>
<name>A0AAV4B9B0_9GAST</name>
<evidence type="ECO:0000256" key="1">
    <source>
        <dbReference type="SAM" id="MobiDB-lite"/>
    </source>
</evidence>
<dbReference type="EMBL" id="BLXT01004630">
    <property type="protein sequence ID" value="GFO15777.1"/>
    <property type="molecule type" value="Genomic_DNA"/>
</dbReference>
<evidence type="ECO:0000313" key="3">
    <source>
        <dbReference type="EMBL" id="GFO15777.1"/>
    </source>
</evidence>
<gene>
    <name evidence="3" type="ORF">PoB_004228200</name>
</gene>
<evidence type="ECO:0000256" key="2">
    <source>
        <dbReference type="SAM" id="Phobius"/>
    </source>
</evidence>